<evidence type="ECO:0000313" key="2">
    <source>
        <dbReference type="EMBL" id="CAL8098677.1"/>
    </source>
</evidence>
<name>A0ABP1QCW9_9HEXA</name>
<evidence type="ECO:0000313" key="3">
    <source>
        <dbReference type="Proteomes" id="UP001642540"/>
    </source>
</evidence>
<keyword evidence="1" id="KW-0812">Transmembrane</keyword>
<protein>
    <submittedName>
        <fullName evidence="2">Uncharacterized protein</fullName>
    </submittedName>
</protein>
<gene>
    <name evidence="2" type="ORF">ODALV1_LOCUS10020</name>
</gene>
<comment type="caution">
    <text evidence="2">The sequence shown here is derived from an EMBL/GenBank/DDBJ whole genome shotgun (WGS) entry which is preliminary data.</text>
</comment>
<reference evidence="2 3" key="1">
    <citation type="submission" date="2024-08" db="EMBL/GenBank/DDBJ databases">
        <authorList>
            <person name="Cucini C."/>
            <person name="Frati F."/>
        </authorList>
    </citation>
    <scope>NUCLEOTIDE SEQUENCE [LARGE SCALE GENOMIC DNA]</scope>
</reference>
<accession>A0ABP1QCW9</accession>
<keyword evidence="1" id="KW-1133">Transmembrane helix</keyword>
<keyword evidence="1" id="KW-0472">Membrane</keyword>
<keyword evidence="3" id="KW-1185">Reference proteome</keyword>
<organism evidence="2 3">
    <name type="scientific">Orchesella dallaii</name>
    <dbReference type="NCBI Taxonomy" id="48710"/>
    <lineage>
        <taxon>Eukaryota</taxon>
        <taxon>Metazoa</taxon>
        <taxon>Ecdysozoa</taxon>
        <taxon>Arthropoda</taxon>
        <taxon>Hexapoda</taxon>
        <taxon>Collembola</taxon>
        <taxon>Entomobryomorpha</taxon>
        <taxon>Entomobryoidea</taxon>
        <taxon>Orchesellidae</taxon>
        <taxon>Orchesellinae</taxon>
        <taxon>Orchesella</taxon>
    </lineage>
</organism>
<dbReference type="Proteomes" id="UP001642540">
    <property type="component" value="Unassembled WGS sequence"/>
</dbReference>
<proteinExistence type="predicted"/>
<sequence>MFWSLIVSSWLIIKGWSKVSPALFLVALMFVVILLSITQIFLVIISNLVSQSEEVIRRCKWEARLTCTMMQSDLGKKEALVLKLESDALHPIRMSYKPFFLIDREFIMRVGRNRYVLMERQFGIDFQLDIVKIRLIGDQIGTPGYNQLYPDLNLLADIEHEEIADSSVHEEVNKHDQDNYVSISNHEDIETDPVEHLFDPNYNTEKGFHE</sequence>
<dbReference type="EMBL" id="CAXLJM020000030">
    <property type="protein sequence ID" value="CAL8098677.1"/>
    <property type="molecule type" value="Genomic_DNA"/>
</dbReference>
<evidence type="ECO:0000256" key="1">
    <source>
        <dbReference type="SAM" id="Phobius"/>
    </source>
</evidence>
<feature type="transmembrane region" description="Helical" evidence="1">
    <location>
        <begin position="27"/>
        <end position="50"/>
    </location>
</feature>